<feature type="domain" description="Ig-like" evidence="1">
    <location>
        <begin position="37"/>
        <end position="136"/>
    </location>
</feature>
<dbReference type="InterPro" id="IPR036179">
    <property type="entry name" value="Ig-like_dom_sf"/>
</dbReference>
<dbReference type="Gene3D" id="2.60.40.10">
    <property type="entry name" value="Immunoglobulins"/>
    <property type="match status" value="1"/>
</dbReference>
<evidence type="ECO:0000313" key="2">
    <source>
        <dbReference type="EMBL" id="CAD7674139.1"/>
    </source>
</evidence>
<sequence length="153" mass="16417">MSMDQESGCEQWPALHWVSGSRALGTPTMAWTPLLLPILTLCTGSMASTGLNQPPSELVALGQMAVITCSGDQKQSQAPVLLINKNNNERASGIPDRFSGSNSGNTATLTISGARAEDEADYYCQSHDTVEMLTVTHADGEMYNFTKLCIVFT</sequence>
<proteinExistence type="predicted"/>
<dbReference type="PROSITE" id="PS50835">
    <property type="entry name" value="IG_LIKE"/>
    <property type="match status" value="1"/>
</dbReference>
<dbReference type="Pfam" id="PF07686">
    <property type="entry name" value="V-set"/>
    <property type="match status" value="1"/>
</dbReference>
<dbReference type="InterPro" id="IPR007110">
    <property type="entry name" value="Ig-like_dom"/>
</dbReference>
<evidence type="ECO:0000313" key="3">
    <source>
        <dbReference type="Proteomes" id="UP000645828"/>
    </source>
</evidence>
<dbReference type="Proteomes" id="UP000645828">
    <property type="component" value="Unassembled WGS sequence"/>
</dbReference>
<dbReference type="InterPro" id="IPR013106">
    <property type="entry name" value="Ig_V-set"/>
</dbReference>
<dbReference type="SMART" id="SM00406">
    <property type="entry name" value="IGv"/>
    <property type="match status" value="1"/>
</dbReference>
<dbReference type="InterPro" id="IPR050150">
    <property type="entry name" value="IgV_Light_Chain"/>
</dbReference>
<name>A0A811YC03_NYCPR</name>
<dbReference type="PANTHER" id="PTHR23267">
    <property type="entry name" value="IMMUNOGLOBULIN LIGHT CHAIN"/>
    <property type="match status" value="1"/>
</dbReference>
<evidence type="ECO:0000259" key="1">
    <source>
        <dbReference type="PROSITE" id="PS50835"/>
    </source>
</evidence>
<accession>A0A811YC03</accession>
<keyword evidence="3" id="KW-1185">Reference proteome</keyword>
<gene>
    <name evidence="2" type="ORF">NYPRO_LOCUS6934</name>
</gene>
<dbReference type="InterPro" id="IPR003599">
    <property type="entry name" value="Ig_sub"/>
</dbReference>
<organism evidence="2 3">
    <name type="scientific">Nyctereutes procyonoides</name>
    <name type="common">Raccoon dog</name>
    <name type="synonym">Canis procyonoides</name>
    <dbReference type="NCBI Taxonomy" id="34880"/>
    <lineage>
        <taxon>Eukaryota</taxon>
        <taxon>Metazoa</taxon>
        <taxon>Chordata</taxon>
        <taxon>Craniata</taxon>
        <taxon>Vertebrata</taxon>
        <taxon>Euteleostomi</taxon>
        <taxon>Mammalia</taxon>
        <taxon>Eutheria</taxon>
        <taxon>Laurasiatheria</taxon>
        <taxon>Carnivora</taxon>
        <taxon>Caniformia</taxon>
        <taxon>Canidae</taxon>
        <taxon>Nyctereutes</taxon>
    </lineage>
</organism>
<dbReference type="EMBL" id="CAJHUB010000672">
    <property type="protein sequence ID" value="CAD7674139.1"/>
    <property type="molecule type" value="Genomic_DNA"/>
</dbReference>
<reference evidence="2" key="1">
    <citation type="submission" date="2020-12" db="EMBL/GenBank/DDBJ databases">
        <authorList>
            <consortium name="Molecular Ecology Group"/>
        </authorList>
    </citation>
    <scope>NUCLEOTIDE SEQUENCE</scope>
    <source>
        <strain evidence="2">TBG_1078</strain>
    </source>
</reference>
<dbReference type="SUPFAM" id="SSF48726">
    <property type="entry name" value="Immunoglobulin"/>
    <property type="match status" value="1"/>
</dbReference>
<dbReference type="SMART" id="SM00409">
    <property type="entry name" value="IG"/>
    <property type="match status" value="1"/>
</dbReference>
<protein>
    <submittedName>
        <fullName evidence="2">(raccoon dog) hypothetical protein</fullName>
    </submittedName>
</protein>
<dbReference type="AlphaFoldDB" id="A0A811YC03"/>
<dbReference type="InterPro" id="IPR013783">
    <property type="entry name" value="Ig-like_fold"/>
</dbReference>
<comment type="caution">
    <text evidence="2">The sequence shown here is derived from an EMBL/GenBank/DDBJ whole genome shotgun (WGS) entry which is preliminary data.</text>
</comment>